<protein>
    <submittedName>
        <fullName evidence="3">Acetyltransferase</fullName>
    </submittedName>
</protein>
<dbReference type="SMART" id="SM00881">
    <property type="entry name" value="CoA_binding"/>
    <property type="match status" value="1"/>
</dbReference>
<proteinExistence type="predicted"/>
<dbReference type="InterPro" id="IPR036291">
    <property type="entry name" value="NAD(P)-bd_dom_sf"/>
</dbReference>
<dbReference type="Gene3D" id="3.30.470.20">
    <property type="entry name" value="ATP-grasp fold, B domain"/>
    <property type="match status" value="1"/>
</dbReference>
<dbReference type="PANTHER" id="PTHR42793:SF1">
    <property type="entry name" value="PEPTIDYL-LYSINE N-ACETYLTRANSFERASE PATZ"/>
    <property type="match status" value="1"/>
</dbReference>
<name>A0A521DBT3_SACCC</name>
<dbReference type="EMBL" id="FXTB01000005">
    <property type="protein sequence ID" value="SMO69032.1"/>
    <property type="molecule type" value="Genomic_DNA"/>
</dbReference>
<dbReference type="PROSITE" id="PS50975">
    <property type="entry name" value="ATP_GRASP"/>
    <property type="match status" value="1"/>
</dbReference>
<dbReference type="AlphaFoldDB" id="A0A521DBT3"/>
<dbReference type="Gene3D" id="3.40.50.261">
    <property type="entry name" value="Succinyl-CoA synthetase domains"/>
    <property type="match status" value="2"/>
</dbReference>
<organism evidence="3 4">
    <name type="scientific">Saccharicrinis carchari</name>
    <dbReference type="NCBI Taxonomy" id="1168039"/>
    <lineage>
        <taxon>Bacteria</taxon>
        <taxon>Pseudomonadati</taxon>
        <taxon>Bacteroidota</taxon>
        <taxon>Bacteroidia</taxon>
        <taxon>Marinilabiliales</taxon>
        <taxon>Marinilabiliaceae</taxon>
        <taxon>Saccharicrinis</taxon>
    </lineage>
</organism>
<dbReference type="Pfam" id="PF13380">
    <property type="entry name" value="CoA_binding_2"/>
    <property type="match status" value="1"/>
</dbReference>
<dbReference type="PANTHER" id="PTHR42793">
    <property type="entry name" value="COA BINDING DOMAIN CONTAINING PROTEIN"/>
    <property type="match status" value="1"/>
</dbReference>
<dbReference type="OrthoDB" id="9807426at2"/>
<dbReference type="Pfam" id="PF13549">
    <property type="entry name" value="ATP-grasp_5"/>
    <property type="match status" value="1"/>
</dbReference>
<feature type="domain" description="ATP-grasp" evidence="2">
    <location>
        <begin position="488"/>
        <end position="688"/>
    </location>
</feature>
<dbReference type="GO" id="GO:0016740">
    <property type="term" value="F:transferase activity"/>
    <property type="evidence" value="ECO:0007669"/>
    <property type="project" value="UniProtKB-KW"/>
</dbReference>
<sequence>MINEQLIDPQSIVVVGASNNLQKPGGKILHNILECYRGDIYVVNTNQGFVQGVKSYPTVHDLPKEVDLAVIAVAAKYCPSLVKSLIQEKNTTAFIIISAGFSEENAQGAQYEKEVVEAVEAINGCLIGPNCIGIINVNHHSIFTQPIPMLDPAGADFISGSGATAVFILETGVGLGLKFNSIFSVGNSAQIGVEDVLAYLDETFDPDKSSRIKLLYIESITNPDKLLHHANSLVHKGCKIAAIKSGTSEAGMRASQSHTGAMASPDTAVDALFKKAGIVRCHGRLELATVAAVFMAKELKGDNMAVITHAGGPAVMLTDSLSQGGIKIPPIEGPRAELLRSKLHHGSSVGNPIDFLATGTAEQLGEIIDACEKDFDHIDAMAVIFGSPGLFPVREVYEVLHQKMRTCQKPIYPILPSVVNADDDIKYFLSKGNVNFPDEVMLGHALSKVHNSIQPAKESIQMKGVDVPAIRALISGFEEGYLPPQQIQKLFSAAGIPMLKEIFIKDTDELAKHIPDVPYPCVMKVVGPIHKSDVGGVSLNINSSLLLEKEFHRLMAIEDAKGVIIQPMLQGTELFIGAKYEQDFGHVMLCGLGGIFVEVLKDVSSGLAPLSEEEALGMIDNLKGKQILRGVRGQEGINIVEFADIIVRLSTMLRFAVEIKELDINPLIGNENGIMGVDARVRIEKEVK</sequence>
<dbReference type="InterPro" id="IPR013815">
    <property type="entry name" value="ATP_grasp_subdomain_1"/>
</dbReference>
<accession>A0A521DBT3</accession>
<dbReference type="Gene3D" id="3.40.50.720">
    <property type="entry name" value="NAD(P)-binding Rossmann-like Domain"/>
    <property type="match status" value="1"/>
</dbReference>
<keyword evidence="4" id="KW-1185">Reference proteome</keyword>
<reference evidence="3 4" key="1">
    <citation type="submission" date="2017-05" db="EMBL/GenBank/DDBJ databases">
        <authorList>
            <person name="Varghese N."/>
            <person name="Submissions S."/>
        </authorList>
    </citation>
    <scope>NUCLEOTIDE SEQUENCE [LARGE SCALE GENOMIC DNA]</scope>
    <source>
        <strain evidence="3 4">DSM 27040</strain>
    </source>
</reference>
<evidence type="ECO:0000313" key="4">
    <source>
        <dbReference type="Proteomes" id="UP000319040"/>
    </source>
</evidence>
<dbReference type="InterPro" id="IPR032875">
    <property type="entry name" value="Succ_CoA_lig_flav_dom"/>
</dbReference>
<dbReference type="InterPro" id="IPR016102">
    <property type="entry name" value="Succinyl-CoA_synth-like"/>
</dbReference>
<dbReference type="InterPro" id="IPR011761">
    <property type="entry name" value="ATP-grasp"/>
</dbReference>
<dbReference type="InterPro" id="IPR003781">
    <property type="entry name" value="CoA-bd"/>
</dbReference>
<dbReference type="RefSeq" id="WP_142533491.1">
    <property type="nucleotide sequence ID" value="NZ_FXTB01000005.1"/>
</dbReference>
<evidence type="ECO:0000313" key="3">
    <source>
        <dbReference type="EMBL" id="SMO69032.1"/>
    </source>
</evidence>
<keyword evidence="3" id="KW-0808">Transferase</keyword>
<dbReference type="GO" id="GO:0005524">
    <property type="term" value="F:ATP binding"/>
    <property type="evidence" value="ECO:0007669"/>
    <property type="project" value="UniProtKB-UniRule"/>
</dbReference>
<dbReference type="Proteomes" id="UP000319040">
    <property type="component" value="Unassembled WGS sequence"/>
</dbReference>
<dbReference type="Pfam" id="PF13607">
    <property type="entry name" value="Succ_CoA_lig"/>
    <property type="match status" value="1"/>
</dbReference>
<dbReference type="SUPFAM" id="SSF56059">
    <property type="entry name" value="Glutathione synthetase ATP-binding domain-like"/>
    <property type="match status" value="1"/>
</dbReference>
<evidence type="ECO:0000259" key="2">
    <source>
        <dbReference type="PROSITE" id="PS50975"/>
    </source>
</evidence>
<evidence type="ECO:0000256" key="1">
    <source>
        <dbReference type="PROSITE-ProRule" id="PRU00409"/>
    </source>
</evidence>
<dbReference type="Gene3D" id="3.30.1490.20">
    <property type="entry name" value="ATP-grasp fold, A domain"/>
    <property type="match status" value="1"/>
</dbReference>
<gene>
    <name evidence="3" type="ORF">SAMN06265379_10527</name>
</gene>
<dbReference type="SUPFAM" id="SSF52210">
    <property type="entry name" value="Succinyl-CoA synthetase domains"/>
    <property type="match status" value="2"/>
</dbReference>
<dbReference type="SUPFAM" id="SSF51735">
    <property type="entry name" value="NAD(P)-binding Rossmann-fold domains"/>
    <property type="match status" value="1"/>
</dbReference>
<keyword evidence="1" id="KW-0067">ATP-binding</keyword>
<dbReference type="GO" id="GO:0046872">
    <property type="term" value="F:metal ion binding"/>
    <property type="evidence" value="ECO:0007669"/>
    <property type="project" value="InterPro"/>
</dbReference>
<keyword evidence="1" id="KW-0547">Nucleotide-binding</keyword>